<dbReference type="InterPro" id="IPR000649">
    <property type="entry name" value="IF-2B-related"/>
</dbReference>
<dbReference type="PANTHER" id="PTHR10233">
    <property type="entry name" value="TRANSLATION INITIATION FACTOR EIF-2B"/>
    <property type="match status" value="1"/>
</dbReference>
<accession>A0A6U8SGW5</accession>
<reference evidence="10" key="1">
    <citation type="submission" date="2021-01" db="EMBL/GenBank/DDBJ databases">
        <authorList>
            <person name="Corre E."/>
            <person name="Pelletier E."/>
            <person name="Niang G."/>
            <person name="Scheremetjew M."/>
            <person name="Finn R."/>
            <person name="Kale V."/>
            <person name="Holt S."/>
            <person name="Cochrane G."/>
            <person name="Meng A."/>
            <person name="Brown T."/>
            <person name="Cohen L."/>
        </authorList>
    </citation>
    <scope>NUCLEOTIDE SEQUENCE</scope>
    <source>
        <strain evidence="10">379</strain>
    </source>
</reference>
<dbReference type="Gene3D" id="3.40.50.10470">
    <property type="entry name" value="Translation initiation factor eif-2b, domain 2"/>
    <property type="match status" value="1"/>
</dbReference>
<name>A0A6U8SGW5_EMIHU</name>
<dbReference type="EMBL" id="HBIR01005047">
    <property type="protein sequence ID" value="CAE0526689.1"/>
    <property type="molecule type" value="Transcribed_RNA"/>
</dbReference>
<keyword evidence="4" id="KW-0396">Initiation factor</keyword>
<evidence type="ECO:0000256" key="7">
    <source>
        <dbReference type="ARBA" id="ARBA00044356"/>
    </source>
</evidence>
<evidence type="ECO:0000256" key="6">
    <source>
        <dbReference type="ARBA" id="ARBA00044147"/>
    </source>
</evidence>
<gene>
    <name evidence="10" type="ORF">EHUX00137_LOCUS3496</name>
</gene>
<evidence type="ECO:0000256" key="9">
    <source>
        <dbReference type="RuleBase" id="RU003814"/>
    </source>
</evidence>
<dbReference type="AlphaFoldDB" id="A0A6U8SGW5"/>
<dbReference type="PANTHER" id="PTHR10233:SF14">
    <property type="entry name" value="TRANSLATION INITIATION FACTOR EIF-2B SUBUNIT DELTA"/>
    <property type="match status" value="1"/>
</dbReference>
<dbReference type="InterPro" id="IPR037171">
    <property type="entry name" value="NagB/RpiA_transferase-like"/>
</dbReference>
<dbReference type="GO" id="GO:0003743">
    <property type="term" value="F:translation initiation factor activity"/>
    <property type="evidence" value="ECO:0007669"/>
    <property type="project" value="UniProtKB-KW"/>
</dbReference>
<keyword evidence="3" id="KW-0963">Cytoplasm</keyword>
<evidence type="ECO:0000256" key="4">
    <source>
        <dbReference type="ARBA" id="ARBA00022540"/>
    </source>
</evidence>
<evidence type="ECO:0000256" key="3">
    <source>
        <dbReference type="ARBA" id="ARBA00022490"/>
    </source>
</evidence>
<evidence type="ECO:0000256" key="1">
    <source>
        <dbReference type="ARBA" id="ARBA00004514"/>
    </source>
</evidence>
<proteinExistence type="inferred from homology"/>
<comment type="subcellular location">
    <subcellularLocation>
        <location evidence="1">Cytoplasm</location>
        <location evidence="1">Cytosol</location>
    </subcellularLocation>
</comment>
<evidence type="ECO:0000256" key="2">
    <source>
        <dbReference type="ARBA" id="ARBA00007251"/>
    </source>
</evidence>
<sequence length="160" mass="17233">MLVRLVAAGIRCSYSLLHALSYTMPSVSKVLLGASSMLVNGTLVSRAGTALVAMAAHEHGVAVLVCCETYKFTERVLLDAICYNELGDPDALLQAADADQGGASLSDWRERPRLKLLNLMYDVTPMKYLTMVVTEAGVIPPTSVPVIIREDRDRAQLAGP</sequence>
<protein>
    <recommendedName>
        <fullName evidence="6">Translation initiation factor eIF2B subunit delta</fullName>
    </recommendedName>
    <alternativeName>
        <fullName evidence="7">eIF2B GDP-GTP exchange factor subunit delta</fullName>
    </alternativeName>
</protein>
<dbReference type="GO" id="GO:0005829">
    <property type="term" value="C:cytosol"/>
    <property type="evidence" value="ECO:0007669"/>
    <property type="project" value="UniProtKB-SubCell"/>
</dbReference>
<dbReference type="Pfam" id="PF01008">
    <property type="entry name" value="IF-2B"/>
    <property type="match status" value="1"/>
</dbReference>
<evidence type="ECO:0000256" key="5">
    <source>
        <dbReference type="ARBA" id="ARBA00022917"/>
    </source>
</evidence>
<organism evidence="10">
    <name type="scientific">Emiliania huxleyi</name>
    <name type="common">Coccolithophore</name>
    <name type="synonym">Pontosphaera huxleyi</name>
    <dbReference type="NCBI Taxonomy" id="2903"/>
    <lineage>
        <taxon>Eukaryota</taxon>
        <taxon>Haptista</taxon>
        <taxon>Haptophyta</taxon>
        <taxon>Prymnesiophyceae</taxon>
        <taxon>Isochrysidales</taxon>
        <taxon>Noelaerhabdaceae</taxon>
        <taxon>Emiliania</taxon>
    </lineage>
</organism>
<dbReference type="SUPFAM" id="SSF100950">
    <property type="entry name" value="NagB/RpiA/CoA transferase-like"/>
    <property type="match status" value="1"/>
</dbReference>
<comment type="subunit">
    <text evidence="8">Component of the translation initiation factor 2B (eIF2B) complex which is a heterodecamer of two sets of five different subunits: alpha, beta, gamma, delta and epsilon. Subunits alpha, beta and delta comprise a regulatory subcomplex and subunits epsilon and gamma comprise a catalytic subcomplex. Within the complex, the hexameric regulatory complex resides at the center, with the two heterodimeric catalytic subcomplexes bound on opposite sides.</text>
</comment>
<evidence type="ECO:0000256" key="8">
    <source>
        <dbReference type="ARBA" id="ARBA00046432"/>
    </source>
</evidence>
<dbReference type="InterPro" id="IPR042529">
    <property type="entry name" value="IF_2B-like_C"/>
</dbReference>
<evidence type="ECO:0000313" key="10">
    <source>
        <dbReference type="EMBL" id="CAE0526689.1"/>
    </source>
</evidence>
<comment type="similarity">
    <text evidence="2 9">Belongs to the eIF-2B alpha/beta/delta subunits family.</text>
</comment>
<keyword evidence="5" id="KW-0648">Protein biosynthesis</keyword>